<protein>
    <submittedName>
        <fullName evidence="2">Uncharacterized protein</fullName>
    </submittedName>
</protein>
<proteinExistence type="predicted"/>
<dbReference type="Proteomes" id="UP000250235">
    <property type="component" value="Unassembled WGS sequence"/>
</dbReference>
<evidence type="ECO:0000313" key="2">
    <source>
        <dbReference type="EMBL" id="KZV55938.1"/>
    </source>
</evidence>
<evidence type="ECO:0000313" key="3">
    <source>
        <dbReference type="Proteomes" id="UP000250235"/>
    </source>
</evidence>
<dbReference type="AlphaFoldDB" id="A0A2Z7D8D3"/>
<gene>
    <name evidence="2" type="ORF">F511_29434</name>
</gene>
<sequence length="89" mass="9827">MLTPTDAELLSAHYISGDFIVSNECTVTRRMSELMSRGLKLSPVREEESGSRESTPEADWSVDSNGKILLDLITPLDRMMPDILVAMGV</sequence>
<accession>A0A2Z7D8D3</accession>
<dbReference type="EMBL" id="KQ988430">
    <property type="protein sequence ID" value="KZV55938.1"/>
    <property type="molecule type" value="Genomic_DNA"/>
</dbReference>
<evidence type="ECO:0000256" key="1">
    <source>
        <dbReference type="SAM" id="MobiDB-lite"/>
    </source>
</evidence>
<name>A0A2Z7D8D3_9LAMI</name>
<organism evidence="2 3">
    <name type="scientific">Dorcoceras hygrometricum</name>
    <dbReference type="NCBI Taxonomy" id="472368"/>
    <lineage>
        <taxon>Eukaryota</taxon>
        <taxon>Viridiplantae</taxon>
        <taxon>Streptophyta</taxon>
        <taxon>Embryophyta</taxon>
        <taxon>Tracheophyta</taxon>
        <taxon>Spermatophyta</taxon>
        <taxon>Magnoliopsida</taxon>
        <taxon>eudicotyledons</taxon>
        <taxon>Gunneridae</taxon>
        <taxon>Pentapetalae</taxon>
        <taxon>asterids</taxon>
        <taxon>lamiids</taxon>
        <taxon>Lamiales</taxon>
        <taxon>Gesneriaceae</taxon>
        <taxon>Didymocarpoideae</taxon>
        <taxon>Trichosporeae</taxon>
        <taxon>Loxocarpinae</taxon>
        <taxon>Dorcoceras</taxon>
    </lineage>
</organism>
<reference evidence="2 3" key="1">
    <citation type="journal article" date="2015" name="Proc. Natl. Acad. Sci. U.S.A.">
        <title>The resurrection genome of Boea hygrometrica: A blueprint for survival of dehydration.</title>
        <authorList>
            <person name="Xiao L."/>
            <person name="Yang G."/>
            <person name="Zhang L."/>
            <person name="Yang X."/>
            <person name="Zhao S."/>
            <person name="Ji Z."/>
            <person name="Zhou Q."/>
            <person name="Hu M."/>
            <person name="Wang Y."/>
            <person name="Chen M."/>
            <person name="Xu Y."/>
            <person name="Jin H."/>
            <person name="Xiao X."/>
            <person name="Hu G."/>
            <person name="Bao F."/>
            <person name="Hu Y."/>
            <person name="Wan P."/>
            <person name="Li L."/>
            <person name="Deng X."/>
            <person name="Kuang T."/>
            <person name="Xiang C."/>
            <person name="Zhu J.K."/>
            <person name="Oliver M.J."/>
            <person name="He Y."/>
        </authorList>
    </citation>
    <scope>NUCLEOTIDE SEQUENCE [LARGE SCALE GENOMIC DNA]</scope>
    <source>
        <strain evidence="3">cv. XS01</strain>
    </source>
</reference>
<feature type="compositionally biased region" description="Basic and acidic residues" evidence="1">
    <location>
        <begin position="43"/>
        <end position="55"/>
    </location>
</feature>
<keyword evidence="3" id="KW-1185">Reference proteome</keyword>
<feature type="region of interest" description="Disordered" evidence="1">
    <location>
        <begin position="39"/>
        <end position="60"/>
    </location>
</feature>